<accession>A0ACC0WG18</accession>
<keyword evidence="2" id="KW-1185">Reference proteome</keyword>
<protein>
    <submittedName>
        <fullName evidence="1">Uncharacterized protein</fullName>
    </submittedName>
</protein>
<reference evidence="1 2" key="1">
    <citation type="journal article" date="2022" name="bioRxiv">
        <title>The genome of the oomycete Peronosclerospora sorghi, a cosmopolitan pathogen of maize and sorghum, is inflated with dispersed pseudogenes.</title>
        <authorList>
            <person name="Fletcher K."/>
            <person name="Martin F."/>
            <person name="Isakeit T."/>
            <person name="Cavanaugh K."/>
            <person name="Magill C."/>
            <person name="Michelmore R."/>
        </authorList>
    </citation>
    <scope>NUCLEOTIDE SEQUENCE [LARGE SCALE GENOMIC DNA]</scope>
    <source>
        <strain evidence="1">P6</strain>
    </source>
</reference>
<evidence type="ECO:0000313" key="1">
    <source>
        <dbReference type="EMBL" id="KAI9917692.1"/>
    </source>
</evidence>
<organism evidence="1 2">
    <name type="scientific">Peronosclerospora sorghi</name>
    <dbReference type="NCBI Taxonomy" id="230839"/>
    <lineage>
        <taxon>Eukaryota</taxon>
        <taxon>Sar</taxon>
        <taxon>Stramenopiles</taxon>
        <taxon>Oomycota</taxon>
        <taxon>Peronosporomycetes</taxon>
        <taxon>Peronosporales</taxon>
        <taxon>Peronosporaceae</taxon>
        <taxon>Peronosclerospora</taxon>
    </lineage>
</organism>
<name>A0ACC0WG18_9STRA</name>
<gene>
    <name evidence="1" type="ORF">PsorP6_012325</name>
</gene>
<sequence length="116" mass="12909">MSPSPSRFIHQNDPVLPRGILELALTSYYASHGHSNQYKLNIHDPCVSPGLAEDSLLEQFPPTSLVVGDIDPLLDDSVDFYTRLSFWNVPSSLKIYAGLSHGFLNYGDLVPEAKRH</sequence>
<proteinExistence type="predicted"/>
<evidence type="ECO:0000313" key="2">
    <source>
        <dbReference type="Proteomes" id="UP001163321"/>
    </source>
</evidence>
<dbReference type="EMBL" id="CM047592">
    <property type="protein sequence ID" value="KAI9917692.1"/>
    <property type="molecule type" value="Genomic_DNA"/>
</dbReference>
<dbReference type="Proteomes" id="UP001163321">
    <property type="component" value="Chromosome 13"/>
</dbReference>
<comment type="caution">
    <text evidence="1">The sequence shown here is derived from an EMBL/GenBank/DDBJ whole genome shotgun (WGS) entry which is preliminary data.</text>
</comment>